<evidence type="ECO:0000256" key="5">
    <source>
        <dbReference type="SAM" id="Phobius"/>
    </source>
</evidence>
<keyword evidence="4 5" id="KW-0472">Membrane</keyword>
<gene>
    <name evidence="7" type="ORF">ACH3VR_22545</name>
</gene>
<evidence type="ECO:0000256" key="3">
    <source>
        <dbReference type="ARBA" id="ARBA00022989"/>
    </source>
</evidence>
<evidence type="ECO:0000313" key="7">
    <source>
        <dbReference type="EMBL" id="MFH8253164.1"/>
    </source>
</evidence>
<organism evidence="7 8">
    <name type="scientific">Microbacterium alkaliflavum</name>
    <dbReference type="NCBI Taxonomy" id="3248839"/>
    <lineage>
        <taxon>Bacteria</taxon>
        <taxon>Bacillati</taxon>
        <taxon>Actinomycetota</taxon>
        <taxon>Actinomycetes</taxon>
        <taxon>Micrococcales</taxon>
        <taxon>Microbacteriaceae</taxon>
        <taxon>Microbacterium</taxon>
    </lineage>
</organism>
<reference evidence="7 8" key="1">
    <citation type="submission" date="2024-09" db="EMBL/GenBank/DDBJ databases">
        <authorList>
            <person name="Pan X."/>
        </authorList>
    </citation>
    <scope>NUCLEOTIDE SEQUENCE [LARGE SCALE GENOMIC DNA]</scope>
    <source>
        <strain evidence="7 8">B2969</strain>
    </source>
</reference>
<accession>A0ABW7QE27</accession>
<feature type="transmembrane region" description="Helical" evidence="5">
    <location>
        <begin position="6"/>
        <end position="29"/>
    </location>
</feature>
<feature type="domain" description="Integral membrane bound transporter" evidence="6">
    <location>
        <begin position="172"/>
        <end position="296"/>
    </location>
</feature>
<keyword evidence="8" id="KW-1185">Reference proteome</keyword>
<comment type="caution">
    <text evidence="7">The sequence shown here is derived from an EMBL/GenBank/DDBJ whole genome shotgun (WGS) entry which is preliminary data.</text>
</comment>
<evidence type="ECO:0000259" key="6">
    <source>
        <dbReference type="Pfam" id="PF13515"/>
    </source>
</evidence>
<proteinExistence type="predicted"/>
<feature type="transmembrane region" description="Helical" evidence="5">
    <location>
        <begin position="283"/>
        <end position="304"/>
    </location>
</feature>
<feature type="transmembrane region" description="Helical" evidence="5">
    <location>
        <begin position="254"/>
        <end position="271"/>
    </location>
</feature>
<dbReference type="EMBL" id="JBIQWL010000017">
    <property type="protein sequence ID" value="MFH8253164.1"/>
    <property type="molecule type" value="Genomic_DNA"/>
</dbReference>
<dbReference type="Pfam" id="PF13515">
    <property type="entry name" value="FUSC_2"/>
    <property type="match status" value="1"/>
</dbReference>
<evidence type="ECO:0000256" key="1">
    <source>
        <dbReference type="ARBA" id="ARBA00004141"/>
    </source>
</evidence>
<feature type="transmembrane region" description="Helical" evidence="5">
    <location>
        <begin position="185"/>
        <end position="201"/>
    </location>
</feature>
<dbReference type="Proteomes" id="UP001610861">
    <property type="component" value="Unassembled WGS sequence"/>
</dbReference>
<keyword evidence="2 5" id="KW-0812">Transmembrane</keyword>
<dbReference type="RefSeq" id="WP_397558590.1">
    <property type="nucleotide sequence ID" value="NZ_JBIQWL010000017.1"/>
</dbReference>
<feature type="transmembrane region" description="Helical" evidence="5">
    <location>
        <begin position="116"/>
        <end position="135"/>
    </location>
</feature>
<evidence type="ECO:0000313" key="8">
    <source>
        <dbReference type="Proteomes" id="UP001610861"/>
    </source>
</evidence>
<feature type="transmembrane region" description="Helical" evidence="5">
    <location>
        <begin position="208"/>
        <end position="225"/>
    </location>
</feature>
<comment type="subcellular location">
    <subcellularLocation>
        <location evidence="1">Membrane</location>
        <topology evidence="1">Multi-pass membrane protein</topology>
    </subcellularLocation>
</comment>
<evidence type="ECO:0000256" key="4">
    <source>
        <dbReference type="ARBA" id="ARBA00023136"/>
    </source>
</evidence>
<feature type="transmembrane region" description="Helical" evidence="5">
    <location>
        <begin position="231"/>
        <end position="249"/>
    </location>
</feature>
<name>A0ABW7QE27_9MICO</name>
<protein>
    <submittedName>
        <fullName evidence="7">FUSC family protein</fullName>
    </submittedName>
</protein>
<keyword evidence="3 5" id="KW-1133">Transmembrane helix</keyword>
<sequence length="317" mass="32627">MSTPLLVLVIWGHFDWLPYAAFGALASVYGKRGTRRQRAGAQALAGAALVVSVTMGAIAGASGLEPAVLLALASSSVVGLGLTWTAGLAPVPSLFLVFATGTVSAVTQTWTTLPAAAAVSMGAALFALLMGQLFAKTGSRDLADVRVRRAAALGSTRLPTLVLLYATLPVVAGLLATAAGLGHPYWAAVASVVPLAGASLFDKLGRGIHRLAGTIVGIAIAIAFLSMQPPVWVMVVAIALFQLLTELFVTRNYALAVIWITPLALTLSSLGDVSRTGVLVFDRVVGSGIGLGLAMMTLAVGYLVRSGRAERVRPRTN</sequence>
<feature type="transmembrane region" description="Helical" evidence="5">
    <location>
        <begin position="156"/>
        <end position="179"/>
    </location>
</feature>
<evidence type="ECO:0000256" key="2">
    <source>
        <dbReference type="ARBA" id="ARBA00022692"/>
    </source>
</evidence>
<dbReference type="InterPro" id="IPR049453">
    <property type="entry name" value="Memb_transporter_dom"/>
</dbReference>
<feature type="transmembrane region" description="Helical" evidence="5">
    <location>
        <begin position="41"/>
        <end position="61"/>
    </location>
</feature>